<protein>
    <submittedName>
        <fullName evidence="3">Uncharacterized protein</fullName>
    </submittedName>
</protein>
<feature type="non-terminal residue" evidence="3">
    <location>
        <position position="1"/>
    </location>
</feature>
<proteinExistence type="predicted"/>
<dbReference type="EMBL" id="WIGO01000044">
    <property type="protein sequence ID" value="KAF6834951.1"/>
    <property type="molecule type" value="Genomic_DNA"/>
</dbReference>
<feature type="compositionally biased region" description="Basic and acidic residues" evidence="2">
    <location>
        <begin position="298"/>
        <end position="317"/>
    </location>
</feature>
<reference evidence="3" key="1">
    <citation type="journal article" date="2020" name="Phytopathology">
        <title>Genome Sequence Resources of Colletotrichum truncatum, C. plurivorum, C. musicola, and C. sojae: Four Species Pathogenic to Soybean (Glycine max).</title>
        <authorList>
            <person name="Rogerio F."/>
            <person name="Boufleur T.R."/>
            <person name="Ciampi-Guillardi M."/>
            <person name="Sukno S.A."/>
            <person name="Thon M.R."/>
            <person name="Massola Junior N.S."/>
            <person name="Baroncelli R."/>
        </authorList>
    </citation>
    <scope>NUCLEOTIDE SEQUENCE</scope>
    <source>
        <strain evidence="3">LFN00145</strain>
    </source>
</reference>
<feature type="compositionally biased region" description="Low complexity" evidence="2">
    <location>
        <begin position="334"/>
        <end position="347"/>
    </location>
</feature>
<evidence type="ECO:0000313" key="3">
    <source>
        <dbReference type="EMBL" id="KAF6834951.1"/>
    </source>
</evidence>
<feature type="coiled-coil region" evidence="1">
    <location>
        <begin position="655"/>
        <end position="682"/>
    </location>
</feature>
<feature type="compositionally biased region" description="Low complexity" evidence="2">
    <location>
        <begin position="581"/>
        <end position="595"/>
    </location>
</feature>
<evidence type="ECO:0000256" key="1">
    <source>
        <dbReference type="SAM" id="Coils"/>
    </source>
</evidence>
<sequence>LFFDISGLVSRTASSLKESKSLASLKNISTLSLMASRRDRSTQYSMGQPAIPDAVAVVSAHSPHQLSMIQEVSRETLATVEDRDKGASGDYLPEAAFDHLDDQIYDSSDVLEEYMQGIEYEGYDDGNSNVGPHGQHGHTQNTAETVLYGDWEQDNNLDDLNRCTTPDTVIHYELDGAQGAYETSTPSVSAASSSTASYRHYNHRGPIAYNATSTRGESSKAKDWSMFQSNLVDYGHFEPSPRLPGCSAGHPFKKSWKLSDSMMMAYNAMRGPMTVPGNDPLRNWMVIKANESINESAMKSEKQAQQAEQRKNSEDGTHSFQSGKGIANNGAGGQLSSSSHSKKLQSSPFKVTSHPSSMTHEEKVEMEDYAKMLKEANMAAREYAPAEEDRRPVYQVPRPRYLHVSPKFKGFTFADYVPPEADMPESAYKQPYDPARNFEEEYDISDDEGDPESGRLSPCTFRLFAEGCSRTETKANQVFMADDAQRMRPPTPLEDRFPRISIDRLAVSFELQRDTNDGGWITPCYSVESEPSIIYRPPGVSLKHKMRNWWFGLFDRMDPIAARRFRKIQFREATDPATPLETTSERSALSSSSTSEEGRQPTRPYTEAEVLEALNSPNSRRVAGVAAKNAQLIISQRWQTVTRWKGQDDDLAKDNDKMRLAIERAKIELREIRLTVDHLLQKKAAEETALRRRRHGRILRQVSAHLHELRYEIQSKFDALKHAQTQNQSMKAELALLEWQIKNECARAEMAGPDDVRKAVSEHFRKKLHALDLAECF</sequence>
<comment type="caution">
    <text evidence="3">The sequence shown here is derived from an EMBL/GenBank/DDBJ whole genome shotgun (WGS) entry which is preliminary data.</text>
</comment>
<keyword evidence="4" id="KW-1185">Reference proteome</keyword>
<gene>
    <name evidence="3" type="ORF">CPLU01_04628</name>
</gene>
<feature type="region of interest" description="Disordered" evidence="2">
    <location>
        <begin position="573"/>
        <end position="604"/>
    </location>
</feature>
<organism evidence="3 4">
    <name type="scientific">Colletotrichum plurivorum</name>
    <dbReference type="NCBI Taxonomy" id="2175906"/>
    <lineage>
        <taxon>Eukaryota</taxon>
        <taxon>Fungi</taxon>
        <taxon>Dikarya</taxon>
        <taxon>Ascomycota</taxon>
        <taxon>Pezizomycotina</taxon>
        <taxon>Sordariomycetes</taxon>
        <taxon>Hypocreomycetidae</taxon>
        <taxon>Glomerellales</taxon>
        <taxon>Glomerellaceae</taxon>
        <taxon>Colletotrichum</taxon>
        <taxon>Colletotrichum orchidearum species complex</taxon>
    </lineage>
</organism>
<evidence type="ECO:0000256" key="2">
    <source>
        <dbReference type="SAM" id="MobiDB-lite"/>
    </source>
</evidence>
<dbReference type="Proteomes" id="UP000654918">
    <property type="component" value="Unassembled WGS sequence"/>
</dbReference>
<name>A0A8H6KPJ2_9PEZI</name>
<accession>A0A8H6KPJ2</accession>
<dbReference type="AlphaFoldDB" id="A0A8H6KPJ2"/>
<keyword evidence="1" id="KW-0175">Coiled coil</keyword>
<feature type="region of interest" description="Disordered" evidence="2">
    <location>
        <begin position="295"/>
        <end position="362"/>
    </location>
</feature>
<evidence type="ECO:0000313" key="4">
    <source>
        <dbReference type="Proteomes" id="UP000654918"/>
    </source>
</evidence>
<feature type="compositionally biased region" description="Polar residues" evidence="2">
    <location>
        <begin position="348"/>
        <end position="358"/>
    </location>
</feature>